<comment type="similarity">
    <text evidence="5">Belongs to the class-III pyridoxal-phosphate-dependent aminotransferase family.</text>
</comment>
<dbReference type="EMBL" id="PJOS01000173">
    <property type="protein sequence ID" value="PKT67461.1"/>
    <property type="molecule type" value="Genomic_DNA"/>
</dbReference>
<dbReference type="Pfam" id="PF00202">
    <property type="entry name" value="Aminotran_3"/>
    <property type="match status" value="2"/>
</dbReference>
<dbReference type="AlphaFoldDB" id="A0A2I0SBZ2"/>
<evidence type="ECO:0000256" key="6">
    <source>
        <dbReference type="SAM" id="MobiDB-lite"/>
    </source>
</evidence>
<evidence type="ECO:0000313" key="8">
    <source>
        <dbReference type="Proteomes" id="UP000236178"/>
    </source>
</evidence>
<feature type="region of interest" description="Disordered" evidence="6">
    <location>
        <begin position="1"/>
        <end position="23"/>
    </location>
</feature>
<dbReference type="InterPro" id="IPR015421">
    <property type="entry name" value="PyrdxlP-dep_Trfase_major"/>
</dbReference>
<dbReference type="PANTHER" id="PTHR11986:SF79">
    <property type="entry name" value="ACETYLORNITHINE AMINOTRANSFERASE, MITOCHONDRIAL"/>
    <property type="match status" value="1"/>
</dbReference>
<dbReference type="Proteomes" id="UP000236178">
    <property type="component" value="Unassembled WGS sequence"/>
</dbReference>
<name>A0A2I0SBZ2_9ACTN</name>
<evidence type="ECO:0000256" key="3">
    <source>
        <dbReference type="ARBA" id="ARBA00022679"/>
    </source>
</evidence>
<dbReference type="GO" id="GO:0008483">
    <property type="term" value="F:transaminase activity"/>
    <property type="evidence" value="ECO:0007669"/>
    <property type="project" value="UniProtKB-KW"/>
</dbReference>
<comment type="caution">
    <text evidence="7">The sequence shown here is derived from an EMBL/GenBank/DDBJ whole genome shotgun (WGS) entry which is preliminary data.</text>
</comment>
<comment type="cofactor">
    <cofactor evidence="1">
        <name>pyridoxal 5'-phosphate</name>
        <dbReference type="ChEBI" id="CHEBI:597326"/>
    </cofactor>
</comment>
<dbReference type="InterPro" id="IPR005814">
    <property type="entry name" value="Aminotrans_3"/>
</dbReference>
<evidence type="ECO:0000256" key="1">
    <source>
        <dbReference type="ARBA" id="ARBA00001933"/>
    </source>
</evidence>
<dbReference type="OrthoDB" id="3327147at2"/>
<dbReference type="RefSeq" id="WP_103554573.1">
    <property type="nucleotide sequence ID" value="NZ_JBHJSK010000019.1"/>
</dbReference>
<evidence type="ECO:0000256" key="2">
    <source>
        <dbReference type="ARBA" id="ARBA00022576"/>
    </source>
</evidence>
<dbReference type="InterPro" id="IPR015424">
    <property type="entry name" value="PyrdxlP-dep_Trfase"/>
</dbReference>
<dbReference type="InterPro" id="IPR015422">
    <property type="entry name" value="PyrdxlP-dep_Trfase_small"/>
</dbReference>
<evidence type="ECO:0008006" key="9">
    <source>
        <dbReference type="Google" id="ProtNLM"/>
    </source>
</evidence>
<keyword evidence="3" id="KW-0808">Transferase</keyword>
<dbReference type="SUPFAM" id="SSF53383">
    <property type="entry name" value="PLP-dependent transferases"/>
    <property type="match status" value="1"/>
</dbReference>
<reference evidence="7 8" key="1">
    <citation type="submission" date="2017-12" db="EMBL/GenBank/DDBJ databases">
        <title>Streptomyces populusis sp. nov., a novel endophytic actinobacterium isolated from stems of Populus adenopoda Maxim.</title>
        <authorList>
            <person name="Wang Z."/>
        </authorList>
    </citation>
    <scope>NUCLEOTIDE SEQUENCE [LARGE SCALE GENOMIC DNA]</scope>
    <source>
        <strain evidence="7 8">A249</strain>
    </source>
</reference>
<sequence length="424" mass="44197">MPDVPQTRPTHDDPNGWSTHMTPRDPAAVIRRHQTTPQSAQAPVVAGLSGARLTAADGSEWLDAATGGFGSGHPAVLATLREQAQRVALSSRILLSRPLARAVQALSDFVPDPLTVSYLCNSGAEALDSALKLAKGLHPARRRVLGIAGEDFGSLTHGQGLALDGSPVPALPLQPYTVPATEPNALLSKLGPEVAAVVIAPAAPGRPLARLSAHWWRALRRQCTQDDILLILDERLTGPARLGHGLGSEALGIVPDVVVLGESLGADAVPVGVMVTSRATYDRVYAGRNPSLHGSTFGANPLSAAAVGAVLRALDDDDLAGRQQHAEIAARDVLEGVADPAGPVREFCADGSLVWLRLADAGLADALRAALAERRVLVRPASDGAPDVVPVLPPLTADPADVREIFRAVRSATDQLRSPVEVLA</sequence>
<evidence type="ECO:0000256" key="5">
    <source>
        <dbReference type="RuleBase" id="RU003560"/>
    </source>
</evidence>
<dbReference type="PANTHER" id="PTHR11986">
    <property type="entry name" value="AMINOTRANSFERASE CLASS III"/>
    <property type="match status" value="1"/>
</dbReference>
<keyword evidence="4 5" id="KW-0663">Pyridoxal phosphate</keyword>
<dbReference type="Gene3D" id="3.40.640.10">
    <property type="entry name" value="Type I PLP-dependent aspartate aminotransferase-like (Major domain)"/>
    <property type="match status" value="1"/>
</dbReference>
<keyword evidence="8" id="KW-1185">Reference proteome</keyword>
<evidence type="ECO:0000313" key="7">
    <source>
        <dbReference type="EMBL" id="PKT67461.1"/>
    </source>
</evidence>
<gene>
    <name evidence="7" type="ORF">CW362_40380</name>
</gene>
<proteinExistence type="inferred from homology"/>
<dbReference type="GO" id="GO:0030170">
    <property type="term" value="F:pyridoxal phosphate binding"/>
    <property type="evidence" value="ECO:0007669"/>
    <property type="project" value="InterPro"/>
</dbReference>
<dbReference type="InterPro" id="IPR050103">
    <property type="entry name" value="Class-III_PLP-dep_AT"/>
</dbReference>
<keyword evidence="2" id="KW-0032">Aminotransferase</keyword>
<accession>A0A2I0SBZ2</accession>
<evidence type="ECO:0000256" key="4">
    <source>
        <dbReference type="ARBA" id="ARBA00022898"/>
    </source>
</evidence>
<organism evidence="7 8">
    <name type="scientific">Streptomyces populi</name>
    <dbReference type="NCBI Taxonomy" id="2058924"/>
    <lineage>
        <taxon>Bacteria</taxon>
        <taxon>Bacillati</taxon>
        <taxon>Actinomycetota</taxon>
        <taxon>Actinomycetes</taxon>
        <taxon>Kitasatosporales</taxon>
        <taxon>Streptomycetaceae</taxon>
        <taxon>Streptomyces</taxon>
    </lineage>
</organism>
<dbReference type="Gene3D" id="3.90.1150.10">
    <property type="entry name" value="Aspartate Aminotransferase, domain 1"/>
    <property type="match status" value="1"/>
</dbReference>
<protein>
    <recommendedName>
        <fullName evidence="9">Aspartate aminotransferase family protein</fullName>
    </recommendedName>
</protein>
<dbReference type="GO" id="GO:0042802">
    <property type="term" value="F:identical protein binding"/>
    <property type="evidence" value="ECO:0007669"/>
    <property type="project" value="TreeGrafter"/>
</dbReference>